<reference evidence="2" key="1">
    <citation type="submission" date="2016-04" db="EMBL/GenBank/DDBJ databases">
        <authorList>
            <person name="Evans L.H."/>
            <person name="Alamgir A."/>
            <person name="Owens N."/>
            <person name="Weber N.D."/>
            <person name="Virtaneva K."/>
            <person name="Barbian K."/>
            <person name="Babar A."/>
            <person name="Rosenke K."/>
        </authorList>
    </citation>
    <scope>NUCLEOTIDE SEQUENCE</scope>
    <source>
        <strain evidence="2">92-2</strain>
    </source>
</reference>
<feature type="transmembrane region" description="Helical" evidence="1">
    <location>
        <begin position="12"/>
        <end position="35"/>
    </location>
</feature>
<dbReference type="Pfam" id="PF09605">
    <property type="entry name" value="Trep_Strep"/>
    <property type="match status" value="1"/>
</dbReference>
<keyword evidence="1" id="KW-0472">Membrane</keyword>
<feature type="transmembrane region" description="Helical" evidence="1">
    <location>
        <begin position="41"/>
        <end position="59"/>
    </location>
</feature>
<feature type="transmembrane region" description="Helical" evidence="1">
    <location>
        <begin position="144"/>
        <end position="170"/>
    </location>
</feature>
<dbReference type="InterPro" id="IPR011733">
    <property type="entry name" value="CHP02185_IM"/>
</dbReference>
<evidence type="ECO:0000313" key="2">
    <source>
        <dbReference type="EMBL" id="SBV92272.1"/>
    </source>
</evidence>
<protein>
    <submittedName>
        <fullName evidence="2">Uncharacterized protein</fullName>
    </submittedName>
</protein>
<gene>
    <name evidence="2" type="ORF">KM92DES2_10245</name>
</gene>
<organism evidence="2">
    <name type="scientific">uncultured Desulfovibrio sp</name>
    <dbReference type="NCBI Taxonomy" id="167968"/>
    <lineage>
        <taxon>Bacteria</taxon>
        <taxon>Pseudomonadati</taxon>
        <taxon>Thermodesulfobacteriota</taxon>
        <taxon>Desulfovibrionia</taxon>
        <taxon>Desulfovibrionales</taxon>
        <taxon>Desulfovibrionaceae</taxon>
        <taxon>Desulfovibrio</taxon>
        <taxon>environmental samples</taxon>
    </lineage>
</organism>
<feature type="transmembrane region" description="Helical" evidence="1">
    <location>
        <begin position="116"/>
        <end position="138"/>
    </location>
</feature>
<keyword evidence="1" id="KW-1133">Transmembrane helix</keyword>
<keyword evidence="1" id="KW-0812">Transmembrane</keyword>
<evidence type="ECO:0000256" key="1">
    <source>
        <dbReference type="SAM" id="Phobius"/>
    </source>
</evidence>
<dbReference type="AlphaFoldDB" id="A0A212IYI7"/>
<accession>A0A212IYI7</accession>
<sequence length="181" mass="19020">MSELVHRYWSAHELVVIGVFAAAAKVSTLLVALAGGGMNPVSLLLKNLIYTTLLVVMLYRVRKAGTLLLFSLVSMLVSALLLGASITLLPAILLGALMAEALVALGGGYSRAWGPVLAVGVYDIVSRASSLGISWLFMRENPSLLMAAVPVVILGYLGAAAGLFTGYNAVKELRHAGIVRQ</sequence>
<dbReference type="RefSeq" id="WP_227119083.1">
    <property type="nucleotide sequence ID" value="NZ_LT598928.1"/>
</dbReference>
<dbReference type="EMBL" id="FLUP01000001">
    <property type="protein sequence ID" value="SBV92272.1"/>
    <property type="molecule type" value="Genomic_DNA"/>
</dbReference>
<proteinExistence type="predicted"/>
<feature type="transmembrane region" description="Helical" evidence="1">
    <location>
        <begin position="66"/>
        <end position="86"/>
    </location>
</feature>
<feature type="transmembrane region" description="Helical" evidence="1">
    <location>
        <begin position="92"/>
        <end position="109"/>
    </location>
</feature>
<name>A0A212IYI7_9BACT</name>